<protein>
    <submittedName>
        <fullName evidence="2">Uncharacterized protein</fullName>
    </submittedName>
</protein>
<feature type="region of interest" description="Disordered" evidence="1">
    <location>
        <begin position="125"/>
        <end position="159"/>
    </location>
</feature>
<gene>
    <name evidence="2" type="ORF">FRX31_004591</name>
</gene>
<accession>A0A7J6XBS1</accession>
<dbReference type="AlphaFoldDB" id="A0A7J6XBS1"/>
<keyword evidence="3" id="KW-1185">Reference proteome</keyword>
<comment type="caution">
    <text evidence="2">The sequence shown here is derived from an EMBL/GenBank/DDBJ whole genome shotgun (WGS) entry which is preliminary data.</text>
</comment>
<organism evidence="2 3">
    <name type="scientific">Thalictrum thalictroides</name>
    <name type="common">Rue-anemone</name>
    <name type="synonym">Anemone thalictroides</name>
    <dbReference type="NCBI Taxonomy" id="46969"/>
    <lineage>
        <taxon>Eukaryota</taxon>
        <taxon>Viridiplantae</taxon>
        <taxon>Streptophyta</taxon>
        <taxon>Embryophyta</taxon>
        <taxon>Tracheophyta</taxon>
        <taxon>Spermatophyta</taxon>
        <taxon>Magnoliopsida</taxon>
        <taxon>Ranunculales</taxon>
        <taxon>Ranunculaceae</taxon>
        <taxon>Thalictroideae</taxon>
        <taxon>Thalictrum</taxon>
    </lineage>
</organism>
<sequence>MPVNQPTSTNNVAIANTFQMLQSIEEEDSEGATPDSQAVKDIFLPRRVEIEENIIDLTVKYNSVAKNHEDNASHVDEPDESQEEAIMAEDLNLALVPHASTLEGIPNMETDIPFPLFITEGNECSEEKEDHEVSYGSDSELLKKNKKSIPPLSMQTRSR</sequence>
<proteinExistence type="predicted"/>
<name>A0A7J6XBS1_THATH</name>
<feature type="non-terminal residue" evidence="2">
    <location>
        <position position="1"/>
    </location>
</feature>
<evidence type="ECO:0000313" key="3">
    <source>
        <dbReference type="Proteomes" id="UP000554482"/>
    </source>
</evidence>
<reference evidence="2 3" key="1">
    <citation type="submission" date="2020-06" db="EMBL/GenBank/DDBJ databases">
        <title>Transcriptomic and genomic resources for Thalictrum thalictroides and T. hernandezii: Facilitating candidate gene discovery in an emerging model plant lineage.</title>
        <authorList>
            <person name="Arias T."/>
            <person name="Riano-Pachon D.M."/>
            <person name="Di Stilio V.S."/>
        </authorList>
    </citation>
    <scope>NUCLEOTIDE SEQUENCE [LARGE SCALE GENOMIC DNA]</scope>
    <source>
        <strain evidence="3">cv. WT478/WT964</strain>
        <tissue evidence="2">Leaves</tissue>
    </source>
</reference>
<dbReference type="EMBL" id="JABWDY010003609">
    <property type="protein sequence ID" value="KAF5205822.1"/>
    <property type="molecule type" value="Genomic_DNA"/>
</dbReference>
<evidence type="ECO:0000313" key="2">
    <source>
        <dbReference type="EMBL" id="KAF5205822.1"/>
    </source>
</evidence>
<dbReference type="Proteomes" id="UP000554482">
    <property type="component" value="Unassembled WGS sequence"/>
</dbReference>
<evidence type="ECO:0000256" key="1">
    <source>
        <dbReference type="SAM" id="MobiDB-lite"/>
    </source>
</evidence>